<feature type="domain" description="TonB-dependent receptor-like beta-barrel" evidence="14">
    <location>
        <begin position="387"/>
        <end position="651"/>
    </location>
</feature>
<evidence type="ECO:0000256" key="7">
    <source>
        <dbReference type="ARBA" id="ARBA00023136"/>
    </source>
</evidence>
<dbReference type="RefSeq" id="WP_304152740.1">
    <property type="nucleotide sequence ID" value="NZ_CASFWR010000003.1"/>
</dbReference>
<dbReference type="InterPro" id="IPR036942">
    <property type="entry name" value="Beta-barrel_TonB_sf"/>
</dbReference>
<evidence type="ECO:0000313" key="17">
    <source>
        <dbReference type="Proteomes" id="UP000780768"/>
    </source>
</evidence>
<feature type="region of interest" description="Disordered" evidence="12">
    <location>
        <begin position="374"/>
        <end position="399"/>
    </location>
</feature>
<reference evidence="16" key="1">
    <citation type="journal article" date="2021" name="PeerJ">
        <title>Extensive microbial diversity within the chicken gut microbiome revealed by metagenomics and culture.</title>
        <authorList>
            <person name="Gilroy R."/>
            <person name="Ravi A."/>
            <person name="Getino M."/>
            <person name="Pursley I."/>
            <person name="Horton D.L."/>
            <person name="Alikhan N.F."/>
            <person name="Baker D."/>
            <person name="Gharbi K."/>
            <person name="Hall N."/>
            <person name="Watson M."/>
            <person name="Adriaenssens E.M."/>
            <person name="Foster-Nyarko E."/>
            <person name="Jarju S."/>
            <person name="Secka A."/>
            <person name="Antonio M."/>
            <person name="Oren A."/>
            <person name="Chaudhuri R.R."/>
            <person name="La Ragione R."/>
            <person name="Hildebrand F."/>
            <person name="Pallen M.J."/>
        </authorList>
    </citation>
    <scope>NUCLEOTIDE SEQUENCE</scope>
    <source>
        <strain evidence="16">7318</strain>
    </source>
</reference>
<evidence type="ECO:0000256" key="2">
    <source>
        <dbReference type="ARBA" id="ARBA00022448"/>
    </source>
</evidence>
<evidence type="ECO:0000259" key="15">
    <source>
        <dbReference type="Pfam" id="PF07715"/>
    </source>
</evidence>
<protein>
    <submittedName>
        <fullName evidence="16">TonB-dependent receptor</fullName>
    </submittedName>
</protein>
<dbReference type="Gene3D" id="2.170.130.10">
    <property type="entry name" value="TonB-dependent receptor, plug domain"/>
    <property type="match status" value="1"/>
</dbReference>
<feature type="signal peptide" evidence="13">
    <location>
        <begin position="1"/>
        <end position="26"/>
    </location>
</feature>
<feature type="chain" id="PRO_5036803423" evidence="13">
    <location>
        <begin position="27"/>
        <end position="674"/>
    </location>
</feature>
<evidence type="ECO:0000256" key="8">
    <source>
        <dbReference type="ARBA" id="ARBA00023170"/>
    </source>
</evidence>
<evidence type="ECO:0000256" key="1">
    <source>
        <dbReference type="ARBA" id="ARBA00004571"/>
    </source>
</evidence>
<feature type="domain" description="TonB-dependent receptor plug" evidence="15">
    <location>
        <begin position="52"/>
        <end position="160"/>
    </location>
</feature>
<keyword evidence="6 11" id="KW-0798">TonB box</keyword>
<dbReference type="AlphaFoldDB" id="A0A921L810"/>
<comment type="similarity">
    <text evidence="10 11">Belongs to the TonB-dependent receptor family.</text>
</comment>
<dbReference type="InterPro" id="IPR037066">
    <property type="entry name" value="Plug_dom_sf"/>
</dbReference>
<evidence type="ECO:0000256" key="10">
    <source>
        <dbReference type="PROSITE-ProRule" id="PRU01360"/>
    </source>
</evidence>
<dbReference type="GO" id="GO:0009279">
    <property type="term" value="C:cell outer membrane"/>
    <property type="evidence" value="ECO:0007669"/>
    <property type="project" value="UniProtKB-SubCell"/>
</dbReference>
<reference evidence="16" key="2">
    <citation type="submission" date="2021-09" db="EMBL/GenBank/DDBJ databases">
        <authorList>
            <person name="Gilroy R."/>
        </authorList>
    </citation>
    <scope>NUCLEOTIDE SEQUENCE</scope>
    <source>
        <strain evidence="16">7318</strain>
    </source>
</reference>
<dbReference type="InterPro" id="IPR012910">
    <property type="entry name" value="Plug_dom"/>
</dbReference>
<dbReference type="Proteomes" id="UP000780768">
    <property type="component" value="Unassembled WGS sequence"/>
</dbReference>
<evidence type="ECO:0000313" key="16">
    <source>
        <dbReference type="EMBL" id="HJF85092.1"/>
    </source>
</evidence>
<dbReference type="GO" id="GO:0015344">
    <property type="term" value="F:siderophore uptake transmembrane transporter activity"/>
    <property type="evidence" value="ECO:0007669"/>
    <property type="project" value="TreeGrafter"/>
</dbReference>
<dbReference type="PANTHER" id="PTHR30069:SF29">
    <property type="entry name" value="HEMOGLOBIN AND HEMOGLOBIN-HAPTOGLOBIN-BINDING PROTEIN 1-RELATED"/>
    <property type="match status" value="1"/>
</dbReference>
<dbReference type="CDD" id="cd01347">
    <property type="entry name" value="ligand_gated_channel"/>
    <property type="match status" value="1"/>
</dbReference>
<evidence type="ECO:0000256" key="13">
    <source>
        <dbReference type="SAM" id="SignalP"/>
    </source>
</evidence>
<dbReference type="GO" id="GO:0044718">
    <property type="term" value="P:siderophore transmembrane transport"/>
    <property type="evidence" value="ECO:0007669"/>
    <property type="project" value="TreeGrafter"/>
</dbReference>
<dbReference type="PANTHER" id="PTHR30069">
    <property type="entry name" value="TONB-DEPENDENT OUTER MEMBRANE RECEPTOR"/>
    <property type="match status" value="1"/>
</dbReference>
<organism evidence="16 17">
    <name type="scientific">Megamonas hypermegale</name>
    <dbReference type="NCBI Taxonomy" id="158847"/>
    <lineage>
        <taxon>Bacteria</taxon>
        <taxon>Bacillati</taxon>
        <taxon>Bacillota</taxon>
        <taxon>Negativicutes</taxon>
        <taxon>Selenomonadales</taxon>
        <taxon>Selenomonadaceae</taxon>
        <taxon>Megamonas</taxon>
    </lineage>
</organism>
<dbReference type="Pfam" id="PF00593">
    <property type="entry name" value="TonB_dep_Rec_b-barrel"/>
    <property type="match status" value="1"/>
</dbReference>
<name>A0A921L810_9FIRM</name>
<evidence type="ECO:0000256" key="9">
    <source>
        <dbReference type="ARBA" id="ARBA00023237"/>
    </source>
</evidence>
<proteinExistence type="inferred from homology"/>
<evidence type="ECO:0000256" key="4">
    <source>
        <dbReference type="ARBA" id="ARBA00022692"/>
    </source>
</evidence>
<feature type="compositionally biased region" description="Polar residues" evidence="12">
    <location>
        <begin position="383"/>
        <end position="399"/>
    </location>
</feature>
<sequence length="674" mass="75563">MMSIAKKKSALLTLSILLSLSAPTYAAESSTNADTVKTPDVVVTATRTQEEVKAVPQTVEVITQEDIEKLGATDVYSALRLASNVDVTSAGMAGHNVMIRGMSTNHTLILVDGKRFAGEDTSTTQNVYALGRLSLSNIERIEIVRGSASAQYGSDALGGVINIITKKSEKPSTTVGFSTGSDAINNYYHFDFGKQGKFSSTFDARFTDVRKNMHSGDEGSNYYGPIQDFNFSGTYDLGDNKQLDLTLGYYNEHTKADYADSWTSSGVFQTSKDKKEWYDYRRYDYSLGYSGKTDSGDYMIRAFYSKLDKENKLYNYRDNLPGPMESILGGMYPKYDWDKSKYTLYGIEGKNTMQLNDDHLLTFGAEYRKNKVEGTRLGDGGDNVQNVSQSGNGYTSNKSYSEKEVNTWAGYIQDEWMVNDKLLIIPSVRYDHDSSFGGETTPKIGATYFLSDNSRIKANWGKGFKAPTISELYMAMHRAMGGQTVNVYGNPDLKPEEATSWDISFEAEKDNNFGKITYFNNDVKNLITTQPIGGSYYDQRYVNVAEAEIDGVELEIGRNLDDKWTVKATSNWIDATDKSDGSRLDNRAKNMTTLQLIYDDHDDNGYSAVLWQQWANDYRYDDNDYTFNTTNFVINKKFGEGNRVYAGVDNIFDKKVSDIGLDGMVWRLGAEWTF</sequence>
<evidence type="ECO:0000256" key="11">
    <source>
        <dbReference type="RuleBase" id="RU003357"/>
    </source>
</evidence>
<dbReference type="InterPro" id="IPR039426">
    <property type="entry name" value="TonB-dep_rcpt-like"/>
</dbReference>
<keyword evidence="2 10" id="KW-0813">Transport</keyword>
<evidence type="ECO:0000256" key="12">
    <source>
        <dbReference type="SAM" id="MobiDB-lite"/>
    </source>
</evidence>
<dbReference type="Pfam" id="PF07715">
    <property type="entry name" value="Plug"/>
    <property type="match status" value="1"/>
</dbReference>
<evidence type="ECO:0000256" key="3">
    <source>
        <dbReference type="ARBA" id="ARBA00022452"/>
    </source>
</evidence>
<keyword evidence="8 16" id="KW-0675">Receptor</keyword>
<comment type="caution">
    <text evidence="16">The sequence shown here is derived from an EMBL/GenBank/DDBJ whole genome shotgun (WGS) entry which is preliminary data.</text>
</comment>
<keyword evidence="5 13" id="KW-0732">Signal</keyword>
<dbReference type="InterPro" id="IPR000531">
    <property type="entry name" value="Beta-barrel_TonB"/>
</dbReference>
<keyword evidence="3 10" id="KW-1134">Transmembrane beta strand</keyword>
<comment type="subcellular location">
    <subcellularLocation>
        <location evidence="1 10">Cell outer membrane</location>
        <topology evidence="1 10">Multi-pass membrane protein</topology>
    </subcellularLocation>
</comment>
<evidence type="ECO:0000256" key="5">
    <source>
        <dbReference type="ARBA" id="ARBA00022729"/>
    </source>
</evidence>
<keyword evidence="9 10" id="KW-0998">Cell outer membrane</keyword>
<dbReference type="Gene3D" id="2.40.170.20">
    <property type="entry name" value="TonB-dependent receptor, beta-barrel domain"/>
    <property type="match status" value="1"/>
</dbReference>
<keyword evidence="7 10" id="KW-0472">Membrane</keyword>
<evidence type="ECO:0000256" key="6">
    <source>
        <dbReference type="ARBA" id="ARBA00023077"/>
    </source>
</evidence>
<dbReference type="PROSITE" id="PS52016">
    <property type="entry name" value="TONB_DEPENDENT_REC_3"/>
    <property type="match status" value="1"/>
</dbReference>
<gene>
    <name evidence="16" type="ORF">K8V65_05490</name>
</gene>
<accession>A0A921L810</accession>
<dbReference type="EMBL" id="DYVR01000149">
    <property type="protein sequence ID" value="HJF85092.1"/>
    <property type="molecule type" value="Genomic_DNA"/>
</dbReference>
<evidence type="ECO:0000259" key="14">
    <source>
        <dbReference type="Pfam" id="PF00593"/>
    </source>
</evidence>
<dbReference type="SUPFAM" id="SSF56935">
    <property type="entry name" value="Porins"/>
    <property type="match status" value="1"/>
</dbReference>
<keyword evidence="4 10" id="KW-0812">Transmembrane</keyword>